<evidence type="ECO:0000313" key="3">
    <source>
        <dbReference type="EMBL" id="QCP13819.1"/>
    </source>
</evidence>
<evidence type="ECO:0000313" key="4">
    <source>
        <dbReference type="Proteomes" id="UP000298763"/>
    </source>
</evidence>
<dbReference type="EMBL" id="CP040017">
    <property type="protein sequence ID" value="QCP13819.1"/>
    <property type="molecule type" value="Genomic_DNA"/>
</dbReference>
<keyword evidence="1" id="KW-0472">Membrane</keyword>
<reference evidence="3 4" key="1">
    <citation type="submission" date="2019-05" db="EMBL/GenBank/DDBJ databases">
        <title>Draft Genome Sequences of Six Type Strains of the Genus Massilia.</title>
        <authorList>
            <person name="Miess H."/>
            <person name="Frediansyhah A."/>
            <person name="Gross H."/>
        </authorList>
    </citation>
    <scope>NUCLEOTIDE SEQUENCE [LARGE SCALE GENOMIC DNA]</scope>
    <source>
        <strain evidence="3 4">DSMZ 26121</strain>
    </source>
</reference>
<dbReference type="Proteomes" id="UP000298763">
    <property type="component" value="Chromosome"/>
</dbReference>
<feature type="transmembrane region" description="Helical" evidence="1">
    <location>
        <begin position="128"/>
        <end position="149"/>
    </location>
</feature>
<proteinExistence type="predicted"/>
<keyword evidence="4" id="KW-1185">Reference proteome</keyword>
<evidence type="ECO:0000313" key="5">
    <source>
        <dbReference type="Proteomes" id="UP000584325"/>
    </source>
</evidence>
<evidence type="ECO:0000313" key="2">
    <source>
        <dbReference type="EMBL" id="MBB3223267.1"/>
    </source>
</evidence>
<name>A0A4P8HUY5_9BURK</name>
<evidence type="ECO:0008006" key="6">
    <source>
        <dbReference type="Google" id="ProtNLM"/>
    </source>
</evidence>
<feature type="transmembrane region" description="Helical" evidence="1">
    <location>
        <begin position="223"/>
        <end position="243"/>
    </location>
</feature>
<accession>A0A4P8HUY5</accession>
<sequence length="294" mass="31111">MTRPPLDRLLAACRAALQWRLLLLWLACLLLPAVLASLPVWLLLSPELDHSVHAPALARALDMVAITDLGTVLDRERDALTAAGAGALLVTLLLSPWLTGAAITAARSPQAPRLRELLAGAGDQYPRMFRMLAWAVVPLGAAAMLGGELADAARHHADRAFTYADTQPWQVAAATAAVLLVLLANLTLDAGRAMLAADRRRTGAVRAWCDGVALLCRRPGGALLAWAVPTVGGLALAAMVGWTRMHVPAIGVAGTLGALLLAQLLVLVLAWMRMARLFALIRLAQDQAGPSHLH</sequence>
<dbReference type="RefSeq" id="WP_137316597.1">
    <property type="nucleotide sequence ID" value="NZ_CP040017.1"/>
</dbReference>
<reference evidence="2 5" key="2">
    <citation type="submission" date="2020-08" db="EMBL/GenBank/DDBJ databases">
        <title>Genomic Encyclopedia of Type Strains, Phase III (KMG-III): the genomes of soil and plant-associated and newly described type strains.</title>
        <authorList>
            <person name="Whitman W."/>
        </authorList>
    </citation>
    <scope>NUCLEOTIDE SEQUENCE [LARGE SCALE GENOMIC DNA]</scope>
    <source>
        <strain evidence="2 5">CECT 7753</strain>
    </source>
</reference>
<keyword evidence="1" id="KW-1133">Transmembrane helix</keyword>
<feature type="transmembrane region" description="Helical" evidence="1">
    <location>
        <begin position="249"/>
        <end position="272"/>
    </location>
</feature>
<dbReference type="OrthoDB" id="8703329at2"/>
<gene>
    <name evidence="3" type="ORF">FCL38_27835</name>
    <name evidence="2" type="ORF">FHS02_004110</name>
</gene>
<dbReference type="Proteomes" id="UP000584325">
    <property type="component" value="Unassembled WGS sequence"/>
</dbReference>
<evidence type="ECO:0000256" key="1">
    <source>
        <dbReference type="SAM" id="Phobius"/>
    </source>
</evidence>
<organism evidence="2 5">
    <name type="scientific">Pseudoduganella umbonata</name>
    <dbReference type="NCBI Taxonomy" id="864828"/>
    <lineage>
        <taxon>Bacteria</taxon>
        <taxon>Pseudomonadati</taxon>
        <taxon>Pseudomonadota</taxon>
        <taxon>Betaproteobacteria</taxon>
        <taxon>Burkholderiales</taxon>
        <taxon>Oxalobacteraceae</taxon>
        <taxon>Telluria group</taxon>
        <taxon>Pseudoduganella</taxon>
    </lineage>
</organism>
<dbReference type="AlphaFoldDB" id="A0A4P8HUY5"/>
<dbReference type="EMBL" id="JACHXS010000008">
    <property type="protein sequence ID" value="MBB3223267.1"/>
    <property type="molecule type" value="Genomic_DNA"/>
</dbReference>
<feature type="transmembrane region" description="Helical" evidence="1">
    <location>
        <begin position="169"/>
        <end position="191"/>
    </location>
</feature>
<protein>
    <recommendedName>
        <fullName evidence="6">DUF4013 domain-containing protein</fullName>
    </recommendedName>
</protein>
<feature type="transmembrane region" description="Helical" evidence="1">
    <location>
        <begin position="82"/>
        <end position="107"/>
    </location>
</feature>
<keyword evidence="1" id="KW-0812">Transmembrane</keyword>